<dbReference type="AlphaFoldDB" id="A0A2V3UDT5"/>
<reference evidence="1 2" key="1">
    <citation type="submission" date="2018-05" db="EMBL/GenBank/DDBJ databases">
        <title>Genomic Encyclopedia of Type Strains, Phase IV (KMG-IV): sequencing the most valuable type-strain genomes for metagenomic binning, comparative biology and taxonomic classification.</title>
        <authorList>
            <person name="Goeker M."/>
        </authorList>
    </citation>
    <scope>NUCLEOTIDE SEQUENCE [LARGE SCALE GENOMIC DNA]</scope>
    <source>
        <strain evidence="1 2">DSM 6462</strain>
    </source>
</reference>
<evidence type="ECO:0000313" key="2">
    <source>
        <dbReference type="Proteomes" id="UP000248021"/>
    </source>
</evidence>
<keyword evidence="2" id="KW-1185">Reference proteome</keyword>
<proteinExistence type="predicted"/>
<sequence>MGRRIAGNTAFDRALCELGDVELTIERQRHLVEQLRLAGCSTQYAEALLGRFEVIRTRHARMLAELSAPRSS</sequence>
<evidence type="ECO:0000313" key="1">
    <source>
        <dbReference type="EMBL" id="PXW63098.1"/>
    </source>
</evidence>
<accession>A0A2V3UDT5</accession>
<organism evidence="1 2">
    <name type="scientific">Chelatococcus asaccharovorans</name>
    <dbReference type="NCBI Taxonomy" id="28210"/>
    <lineage>
        <taxon>Bacteria</taxon>
        <taxon>Pseudomonadati</taxon>
        <taxon>Pseudomonadota</taxon>
        <taxon>Alphaproteobacteria</taxon>
        <taxon>Hyphomicrobiales</taxon>
        <taxon>Chelatococcaceae</taxon>
        <taxon>Chelatococcus</taxon>
    </lineage>
</organism>
<dbReference type="Proteomes" id="UP000248021">
    <property type="component" value="Unassembled WGS sequence"/>
</dbReference>
<dbReference type="EMBL" id="QJJK01000002">
    <property type="protein sequence ID" value="PXW63098.1"/>
    <property type="molecule type" value="Genomic_DNA"/>
</dbReference>
<comment type="caution">
    <text evidence="1">The sequence shown here is derived from an EMBL/GenBank/DDBJ whole genome shotgun (WGS) entry which is preliminary data.</text>
</comment>
<name>A0A2V3UDT5_9HYPH</name>
<dbReference type="RefSeq" id="WP_146227260.1">
    <property type="nucleotide sequence ID" value="NZ_CAKNFM010000002.1"/>
</dbReference>
<protein>
    <submittedName>
        <fullName evidence="1">Uncharacterized protein</fullName>
    </submittedName>
</protein>
<gene>
    <name evidence="1" type="ORF">C7450_10213</name>
</gene>